<evidence type="ECO:0000313" key="2">
    <source>
        <dbReference type="Proteomes" id="UP000828941"/>
    </source>
</evidence>
<accession>A0ACB9KV10</accession>
<sequence length="144" mass="16673">MNLEKRVEGWNECITRILSIPWGFLIGAELIIEQSYISLVDKIQKVYRSQEVHNRHIEIIVRQITAKVLVSENGMSNVFLPDELIGLLRAECMGRAMEEAICHRALLLGITKNISKYSKFHIRRGDTYWYQIQKISAPFKPKAT</sequence>
<keyword evidence="2" id="KW-1185">Reference proteome</keyword>
<comment type="caution">
    <text evidence="1">The sequence shown here is derived from an EMBL/GenBank/DDBJ whole genome shotgun (WGS) entry which is preliminary data.</text>
</comment>
<reference evidence="1 2" key="1">
    <citation type="journal article" date="2022" name="DNA Res.">
        <title>Chromosomal-level genome assembly of the orchid tree Bauhinia variegata (Leguminosae; Cercidoideae) supports the allotetraploid origin hypothesis of Bauhinia.</title>
        <authorList>
            <person name="Zhong Y."/>
            <person name="Chen Y."/>
            <person name="Zheng D."/>
            <person name="Pang J."/>
            <person name="Liu Y."/>
            <person name="Luo S."/>
            <person name="Meng S."/>
            <person name="Qian L."/>
            <person name="Wei D."/>
            <person name="Dai S."/>
            <person name="Zhou R."/>
        </authorList>
    </citation>
    <scope>NUCLEOTIDE SEQUENCE [LARGE SCALE GENOMIC DNA]</scope>
    <source>
        <strain evidence="1">BV-YZ2020</strain>
    </source>
</reference>
<protein>
    <submittedName>
        <fullName evidence="1">Uncharacterized protein</fullName>
    </submittedName>
</protein>
<proteinExistence type="predicted"/>
<name>A0ACB9KV10_BAUVA</name>
<gene>
    <name evidence="1" type="ORF">L6164_034257</name>
</gene>
<dbReference type="EMBL" id="CM039438">
    <property type="protein sequence ID" value="KAI4300931.1"/>
    <property type="molecule type" value="Genomic_DNA"/>
</dbReference>
<organism evidence="1 2">
    <name type="scientific">Bauhinia variegata</name>
    <name type="common">Purple orchid tree</name>
    <name type="synonym">Phanera variegata</name>
    <dbReference type="NCBI Taxonomy" id="167791"/>
    <lineage>
        <taxon>Eukaryota</taxon>
        <taxon>Viridiplantae</taxon>
        <taxon>Streptophyta</taxon>
        <taxon>Embryophyta</taxon>
        <taxon>Tracheophyta</taxon>
        <taxon>Spermatophyta</taxon>
        <taxon>Magnoliopsida</taxon>
        <taxon>eudicotyledons</taxon>
        <taxon>Gunneridae</taxon>
        <taxon>Pentapetalae</taxon>
        <taxon>rosids</taxon>
        <taxon>fabids</taxon>
        <taxon>Fabales</taxon>
        <taxon>Fabaceae</taxon>
        <taxon>Cercidoideae</taxon>
        <taxon>Cercideae</taxon>
        <taxon>Bauhiniinae</taxon>
        <taxon>Bauhinia</taxon>
    </lineage>
</organism>
<evidence type="ECO:0000313" key="1">
    <source>
        <dbReference type="EMBL" id="KAI4300931.1"/>
    </source>
</evidence>
<dbReference type="Proteomes" id="UP000828941">
    <property type="component" value="Chromosome 13"/>
</dbReference>